<reference evidence="3" key="1">
    <citation type="submission" date="2012-06" db="EMBL/GenBank/DDBJ databases">
        <title>Short 5' UTR of Entamoeba genes.</title>
        <authorList>
            <person name="Hiranuka K."/>
            <person name="Kumagai M."/>
            <person name="Wakaguri H."/>
            <person name="Suzuki Y."/>
            <person name="Sugano S."/>
            <person name="Watanabe J."/>
            <person name="Makioka A."/>
        </authorList>
    </citation>
    <scope>NUCLEOTIDE SEQUENCE</scope>
    <source>
        <strain evidence="3">HM-1:IMSS</strain>
    </source>
</reference>
<dbReference type="PANTHER" id="PTHR11567:SF203">
    <property type="entry name" value="COUNTING FACTOR 60"/>
    <property type="match status" value="1"/>
</dbReference>
<accession>A0A060N2K0</accession>
<dbReference type="VEuPathDB" id="AmoebaDB:EHI7A_012900"/>
<evidence type="ECO:0000313" key="3">
    <source>
        <dbReference type="EMBL" id="BAN38188.1"/>
    </source>
</evidence>
<sequence length="418" mass="49339">MLWLLLLFQLSLGDLTYCEVPEFTFKPVDGYKPILLQMVFRHGDRSPWLTYKGDQATYNCDISQQLRFLSAQGMESYEFHHIKTEVDKEKMVFAKDNMYGGSCQMGQLTRKGLNQLATLGDKVRANYVGDNNFLPTYMNISDIYVRSTKVWRVIQSAESFLQHLYPSYSRDPDARIRINTVPSEIEYAVYNDHGMCPREAELEKELFDKWFVEELNLRHKEPYASILAKAERFFGVVNYNWYDSYFDILQEVQCNKLEWPCIDTESGEKECFTEEEFNKLVELVYHDGVYRFFDNDTIPLARLDAGWFLRDILSFQQMKYEGKTNVKYTHFHAHDTTIYPLVSLLEGDYSSWPPYASYIIFEMYEKESEYYIRVGYNNKLLDLNFCSKDENGMCKWKSFFDHMSKKVPKSSDCNAKNQ</sequence>
<dbReference type="InterPro" id="IPR000560">
    <property type="entry name" value="His_Pase_clade-2"/>
</dbReference>
<evidence type="ECO:0000313" key="5">
    <source>
        <dbReference type="Proteomes" id="UP000078387"/>
    </source>
</evidence>
<dbReference type="VEuPathDB" id="AmoebaDB:EHI_146950"/>
<reference evidence="4 5" key="2">
    <citation type="submission" date="2016-05" db="EMBL/GenBank/DDBJ databases">
        <title>First whole genome sequencing of Entamoeba histolytica HM1:IMSS-clone-6.</title>
        <authorList>
            <person name="Mukherjee Avik.K."/>
            <person name="Izumyama S."/>
            <person name="Nakada-Tsukui K."/>
            <person name="Nozaki T."/>
        </authorList>
    </citation>
    <scope>NUCLEOTIDE SEQUENCE [LARGE SCALE GENOMIC DNA]</scope>
    <source>
        <strain evidence="4 5">HM1:IMSS clone 6</strain>
    </source>
</reference>
<feature type="chain" id="PRO_5023915944" evidence="2">
    <location>
        <begin position="19"/>
        <end position="418"/>
    </location>
</feature>
<dbReference type="EMBL" id="BDEQ01000001">
    <property type="protein sequence ID" value="GAT98022.1"/>
    <property type="molecule type" value="Genomic_DNA"/>
</dbReference>
<dbReference type="InterPro" id="IPR029033">
    <property type="entry name" value="His_PPase_superfam"/>
</dbReference>
<gene>
    <name evidence="4" type="ORF">CL6EHI_146950</name>
</gene>
<dbReference type="CDD" id="cd07061">
    <property type="entry name" value="HP_HAP_like"/>
    <property type="match status" value="1"/>
</dbReference>
<dbReference type="SMR" id="A0A5K1U480"/>
<feature type="signal peptide" evidence="2">
    <location>
        <begin position="1"/>
        <end position="18"/>
    </location>
</feature>
<dbReference type="HOGENOM" id="CLU_030126_0_0_1"/>
<dbReference type="PANTHER" id="PTHR11567">
    <property type="entry name" value="ACID PHOSPHATASE-RELATED"/>
    <property type="match status" value="1"/>
</dbReference>
<evidence type="ECO:0000313" key="4">
    <source>
        <dbReference type="EMBL" id="GAT98022.1"/>
    </source>
</evidence>
<dbReference type="VEuPathDB" id="AmoebaDB:KM1_029220"/>
<accession>A0A5K1U480</accession>
<evidence type="ECO:0000256" key="1">
    <source>
        <dbReference type="ARBA" id="ARBA00005375"/>
    </source>
</evidence>
<dbReference type="Proteomes" id="UP000078387">
    <property type="component" value="Unassembled WGS sequence"/>
</dbReference>
<dbReference type="InterPro" id="IPR050645">
    <property type="entry name" value="Histidine_acid_phosphatase"/>
</dbReference>
<dbReference type="Gene3D" id="3.40.50.1240">
    <property type="entry name" value="Phosphoglycerate mutase-like"/>
    <property type="match status" value="1"/>
</dbReference>
<proteinExistence type="evidence at transcript level"/>
<dbReference type="SUPFAM" id="SSF53254">
    <property type="entry name" value="Phosphoglycerate mutase-like"/>
    <property type="match status" value="1"/>
</dbReference>
<dbReference type="VEuPathDB" id="AmoebaDB:EHI8A_009610"/>
<dbReference type="Pfam" id="PF00328">
    <property type="entry name" value="His_Phos_2"/>
    <property type="match status" value="1"/>
</dbReference>
<keyword evidence="2" id="KW-0732">Signal</keyword>
<evidence type="ECO:0000256" key="2">
    <source>
        <dbReference type="SAM" id="SignalP"/>
    </source>
</evidence>
<dbReference type="OMA" id="TYDTLHC"/>
<dbReference type="EMBL" id="AK419517">
    <property type="protein sequence ID" value="BAN38188.1"/>
    <property type="molecule type" value="mRNA"/>
</dbReference>
<comment type="similarity">
    <text evidence="1">Belongs to the histidine acid phosphatase family.</text>
</comment>
<dbReference type="VEuPathDB" id="AmoebaDB:EHI5A_027600"/>
<name>A0A5K1U480_ENTHI</name>
<dbReference type="AlphaFoldDB" id="A0A5K1U480"/>
<dbReference type="GO" id="GO:0016791">
    <property type="term" value="F:phosphatase activity"/>
    <property type="evidence" value="ECO:0007669"/>
    <property type="project" value="TreeGrafter"/>
</dbReference>
<organism evidence="4 5">
    <name type="scientific">Entamoeba histolytica</name>
    <dbReference type="NCBI Taxonomy" id="5759"/>
    <lineage>
        <taxon>Eukaryota</taxon>
        <taxon>Amoebozoa</taxon>
        <taxon>Evosea</taxon>
        <taxon>Archamoebae</taxon>
        <taxon>Mastigamoebida</taxon>
        <taxon>Entamoebidae</taxon>
        <taxon>Entamoeba</taxon>
    </lineage>
</organism>
<protein>
    <submittedName>
        <fullName evidence="4">Histidine acid phosphatase family protein</fullName>
    </submittedName>
</protein>